<evidence type="ECO:0000313" key="2">
    <source>
        <dbReference type="EMBL" id="KGO06961.1"/>
    </source>
</evidence>
<dbReference type="Proteomes" id="UP000030140">
    <property type="component" value="Unassembled WGS sequence"/>
</dbReference>
<feature type="transmembrane region" description="Helical" evidence="1">
    <location>
        <begin position="23"/>
        <end position="50"/>
    </location>
</feature>
<evidence type="ECO:0000256" key="1">
    <source>
        <dbReference type="SAM" id="Phobius"/>
    </source>
</evidence>
<dbReference type="EMBL" id="JSAQ01000001">
    <property type="protein sequence ID" value="KGO06961.1"/>
    <property type="molecule type" value="Genomic_DNA"/>
</dbReference>
<dbReference type="OrthoDB" id="1014144at2"/>
<dbReference type="KEGG" id="ddo:I597_0667"/>
<feature type="transmembrane region" description="Helical" evidence="1">
    <location>
        <begin position="373"/>
        <end position="398"/>
    </location>
</feature>
<organism evidence="2 3">
    <name type="scientific">Dokdonia donghaensis DSW-1</name>
    <dbReference type="NCBI Taxonomy" id="1300343"/>
    <lineage>
        <taxon>Bacteria</taxon>
        <taxon>Pseudomonadati</taxon>
        <taxon>Bacteroidota</taxon>
        <taxon>Flavobacteriia</taxon>
        <taxon>Flavobacteriales</taxon>
        <taxon>Flavobacteriaceae</taxon>
        <taxon>Dokdonia</taxon>
    </lineage>
</organism>
<feature type="transmembrane region" description="Helical" evidence="1">
    <location>
        <begin position="62"/>
        <end position="80"/>
    </location>
</feature>
<name>A0A0A2GXA8_9FLAO</name>
<gene>
    <name evidence="2" type="ORF">NV36_08985</name>
</gene>
<feature type="transmembrane region" description="Helical" evidence="1">
    <location>
        <begin position="101"/>
        <end position="127"/>
    </location>
</feature>
<feature type="transmembrane region" description="Helical" evidence="1">
    <location>
        <begin position="444"/>
        <end position="462"/>
    </location>
</feature>
<feature type="transmembrane region" description="Helical" evidence="1">
    <location>
        <begin position="274"/>
        <end position="293"/>
    </location>
</feature>
<feature type="transmembrane region" description="Helical" evidence="1">
    <location>
        <begin position="305"/>
        <end position="327"/>
    </location>
</feature>
<dbReference type="PATRIC" id="fig|1300343.5.peg.677"/>
<dbReference type="AlphaFoldDB" id="A0A0A2GXA8"/>
<keyword evidence="3" id="KW-1185">Reference proteome</keyword>
<dbReference type="InterPro" id="IPR043742">
    <property type="entry name" value="DUF5687"/>
</dbReference>
<evidence type="ECO:0000313" key="3">
    <source>
        <dbReference type="Proteomes" id="UP000030140"/>
    </source>
</evidence>
<dbReference type="RefSeq" id="WP_035326302.1">
    <property type="nucleotide sequence ID" value="NZ_CP015125.1"/>
</dbReference>
<keyword evidence="1" id="KW-0472">Membrane</keyword>
<feature type="transmembrane region" description="Helical" evidence="1">
    <location>
        <begin position="348"/>
        <end position="367"/>
    </location>
</feature>
<dbReference type="Pfam" id="PF18940">
    <property type="entry name" value="DUF5687"/>
    <property type="match status" value="1"/>
</dbReference>
<feature type="transmembrane region" description="Helical" evidence="1">
    <location>
        <begin position="164"/>
        <end position="183"/>
    </location>
</feature>
<protein>
    <submittedName>
        <fullName evidence="2">Uncharacterized protein</fullName>
    </submittedName>
</protein>
<feature type="transmembrane region" description="Helical" evidence="1">
    <location>
        <begin position="419"/>
        <end position="438"/>
    </location>
</feature>
<keyword evidence="1" id="KW-1133">Transmembrane helix</keyword>
<comment type="caution">
    <text evidence="2">The sequence shown here is derived from an EMBL/GenBank/DDBJ whole genome shotgun (WGS) entry which is preliminary data.</text>
</comment>
<feature type="transmembrane region" description="Helical" evidence="1">
    <location>
        <begin position="203"/>
        <end position="225"/>
    </location>
</feature>
<accession>A0A0A2GXA8</accession>
<reference evidence="2 3" key="1">
    <citation type="submission" date="2014-10" db="EMBL/GenBank/DDBJ databases">
        <title>Draft genome sequence of the proteorhodopsin-containing marine bacterium Dokdonia donghaensis.</title>
        <authorList>
            <person name="Gomez-Consarnau L."/>
            <person name="Gonzalez J.M."/>
            <person name="Riedel T."/>
            <person name="Jaenicke S."/>
            <person name="Wagner-Doebler I."/>
            <person name="Fuhrman J.A."/>
        </authorList>
    </citation>
    <scope>NUCLEOTIDE SEQUENCE [LARGE SCALE GENOMIC DNA]</scope>
    <source>
        <strain evidence="2 3">DSW-1</strain>
    </source>
</reference>
<proteinExistence type="predicted"/>
<feature type="transmembrane region" description="Helical" evidence="1">
    <location>
        <begin position="133"/>
        <end position="152"/>
    </location>
</feature>
<sequence>MVKQFVSLEWKAFFRSPAFGTNLALKILMVFGALMMVLYLGGAGVGLYFILEKADLEPFSTVNTFVIYYIVGDLIIRYMGQKMPVVNIKPLLLLPFKKTKIVKFALGKTVLAFWNWMHAFFFIPFSIVLLAKGFSPLGVIAWHVAMFCFIYANNFINVFLNDKLWLVLSVGALFAALGFAQYYGYFDITAFTQPFFQGLYEYMWPVIFPIALLVTVATVAFKYFLARLYLDAGLAKKVSEASGGDLGWLDRFGKQSTFLKNDIRLIMRNKRSKTTVFMSVMFLFYGLLFFTGAVEVYDGPFWKMFAAVFVSGGFLFSFGQFVPSWDSAYYPLMMTQNIAYKDYLKSKWLLLVIATFFSAILCIPYIYFGWDVLIAVLVGAIFNMGINAHLVLLGGAYIKTPIDLQSGKKAFGDKSSFNLKTLLVSLPKMLGPMALYAIGHFTVGPTLGYALVAIVGLIGFAFRDKVFDQIIKIYKTEKYKTLAAYKQTK</sequence>
<keyword evidence="1" id="KW-0812">Transmembrane</keyword>